<dbReference type="InterPro" id="IPR050491">
    <property type="entry name" value="AmpC-like"/>
</dbReference>
<dbReference type="PROSITE" id="PS51318">
    <property type="entry name" value="TAT"/>
    <property type="match status" value="1"/>
</dbReference>
<evidence type="ECO:0000259" key="2">
    <source>
        <dbReference type="Pfam" id="PF00144"/>
    </source>
</evidence>
<keyword evidence="3" id="KW-0378">Hydrolase</keyword>
<dbReference type="Gene3D" id="3.40.710.10">
    <property type="entry name" value="DD-peptidase/beta-lactamase superfamily"/>
    <property type="match status" value="1"/>
</dbReference>
<comment type="caution">
    <text evidence="3">The sequence shown here is derived from an EMBL/GenBank/DDBJ whole genome shotgun (WGS) entry which is preliminary data.</text>
</comment>
<reference evidence="3 4" key="1">
    <citation type="submission" date="2019-08" db="EMBL/GenBank/DDBJ databases">
        <title>Bradyrhizobium hipponensis sp. nov., a rhizobium isolated from a Lupinus angustifolius root nodule in Tunisia.</title>
        <authorList>
            <person name="Off K."/>
            <person name="Rejili M."/>
            <person name="Mars M."/>
            <person name="Brachmann A."/>
            <person name="Marin M."/>
        </authorList>
    </citation>
    <scope>NUCLEOTIDE SEQUENCE [LARGE SCALE GENOMIC DNA]</scope>
    <source>
        <strain evidence="3 4">CTAW71</strain>
    </source>
</reference>
<feature type="signal peptide" evidence="1">
    <location>
        <begin position="1"/>
        <end position="27"/>
    </location>
</feature>
<feature type="domain" description="Beta-lactamase-related" evidence="2">
    <location>
        <begin position="49"/>
        <end position="366"/>
    </location>
</feature>
<gene>
    <name evidence="3" type="ORF">FXB40_07000</name>
</gene>
<keyword evidence="1" id="KW-0732">Signal</keyword>
<sequence>MQLGRRDFVKLAAGAGALPLLSRGALAQLAPNPPSIRPPSPAERTAMGRLAQTFMDKFEVPALSFAIGYAGAIVHQAAFGVADREQNEAATPQHLFRIASVSKMITSVTLFRLIEENRVKLTDRVFGPGALLGTDYGAPPYSPGIDQITLEHLLTHTGGGWTNDNRDPMFTHPHMDHAQLITWTLANRPLDRPPGQHYAYSNFGYCVLGRVIEKLTGQRYAEHVRAEVLGRCGVTDMTIAGNTSDQRQAGEVAYYCKVESPYEMNVRRMDSHGGWIATPTDLVQFLMHVDGYARPANILRPRSIEVMTTAPSYSPDYAKGFCINKSGNWWHNGSLPGTSTIAVRTHSGFCWAAFTNVSRPNTKMDDELDELNWNMARQVSEWRVA</sequence>
<accession>A0A5D3KXQ7</accession>
<dbReference type="RefSeq" id="WP_148771461.1">
    <property type="nucleotide sequence ID" value="NZ_VSSS01000013.1"/>
</dbReference>
<feature type="chain" id="PRO_5023027267" evidence="1">
    <location>
        <begin position="28"/>
        <end position="385"/>
    </location>
</feature>
<organism evidence="3 4">
    <name type="scientific">Bradyrhizobium rifense</name>
    <dbReference type="NCBI Taxonomy" id="515499"/>
    <lineage>
        <taxon>Bacteria</taxon>
        <taxon>Pseudomonadati</taxon>
        <taxon>Pseudomonadota</taxon>
        <taxon>Alphaproteobacteria</taxon>
        <taxon>Hyphomicrobiales</taxon>
        <taxon>Nitrobacteraceae</taxon>
        <taxon>Bradyrhizobium</taxon>
    </lineage>
</organism>
<dbReference type="InterPro" id="IPR012338">
    <property type="entry name" value="Beta-lactam/transpept-like"/>
</dbReference>
<dbReference type="Pfam" id="PF00144">
    <property type="entry name" value="Beta-lactamase"/>
    <property type="match status" value="1"/>
</dbReference>
<keyword evidence="4" id="KW-1185">Reference proteome</keyword>
<evidence type="ECO:0000313" key="4">
    <source>
        <dbReference type="Proteomes" id="UP000324758"/>
    </source>
</evidence>
<dbReference type="PANTHER" id="PTHR46825">
    <property type="entry name" value="D-ALANYL-D-ALANINE-CARBOXYPEPTIDASE/ENDOPEPTIDASE AMPH"/>
    <property type="match status" value="1"/>
</dbReference>
<name>A0A5D3KXQ7_9BRAD</name>
<dbReference type="GO" id="GO:0016787">
    <property type="term" value="F:hydrolase activity"/>
    <property type="evidence" value="ECO:0007669"/>
    <property type="project" value="UniProtKB-KW"/>
</dbReference>
<protein>
    <submittedName>
        <fullName evidence="3">Serine hydrolase</fullName>
    </submittedName>
</protein>
<dbReference type="AlphaFoldDB" id="A0A5D3KXQ7"/>
<dbReference type="InterPro" id="IPR001466">
    <property type="entry name" value="Beta-lactam-related"/>
</dbReference>
<dbReference type="OrthoDB" id="5377431at2"/>
<dbReference type="InterPro" id="IPR006311">
    <property type="entry name" value="TAT_signal"/>
</dbReference>
<evidence type="ECO:0000313" key="3">
    <source>
        <dbReference type="EMBL" id="TYL98209.1"/>
    </source>
</evidence>
<proteinExistence type="predicted"/>
<evidence type="ECO:0000256" key="1">
    <source>
        <dbReference type="SAM" id="SignalP"/>
    </source>
</evidence>
<dbReference type="SUPFAM" id="SSF56601">
    <property type="entry name" value="beta-lactamase/transpeptidase-like"/>
    <property type="match status" value="1"/>
</dbReference>
<dbReference type="PANTHER" id="PTHR46825:SF7">
    <property type="entry name" value="D-ALANYL-D-ALANINE CARBOXYPEPTIDASE"/>
    <property type="match status" value="1"/>
</dbReference>
<dbReference type="Proteomes" id="UP000324758">
    <property type="component" value="Unassembled WGS sequence"/>
</dbReference>
<dbReference type="EMBL" id="VSSS01000013">
    <property type="protein sequence ID" value="TYL98209.1"/>
    <property type="molecule type" value="Genomic_DNA"/>
</dbReference>